<dbReference type="Proteomes" id="UP000790580">
    <property type="component" value="Unassembled WGS sequence"/>
</dbReference>
<dbReference type="EMBL" id="JAHQCR010000077">
    <property type="protein sequence ID" value="MBU9723475.1"/>
    <property type="molecule type" value="Genomic_DNA"/>
</dbReference>
<keyword evidence="1" id="KW-0805">Transcription regulation</keyword>
<dbReference type="SMART" id="SM00342">
    <property type="entry name" value="HTH_ARAC"/>
    <property type="match status" value="1"/>
</dbReference>
<dbReference type="PANTHER" id="PTHR43280:SF30">
    <property type="entry name" value="MMSAB OPERON REGULATORY PROTEIN"/>
    <property type="match status" value="1"/>
</dbReference>
<dbReference type="InterPro" id="IPR018060">
    <property type="entry name" value="HTH_AraC"/>
</dbReference>
<evidence type="ECO:0000256" key="2">
    <source>
        <dbReference type="ARBA" id="ARBA00023125"/>
    </source>
</evidence>
<dbReference type="InterPro" id="IPR018062">
    <property type="entry name" value="HTH_AraC-typ_CS"/>
</dbReference>
<evidence type="ECO:0000256" key="1">
    <source>
        <dbReference type="ARBA" id="ARBA00023015"/>
    </source>
</evidence>
<dbReference type="SUPFAM" id="SSF51215">
    <property type="entry name" value="Regulatory protein AraC"/>
    <property type="match status" value="1"/>
</dbReference>
<dbReference type="PROSITE" id="PS01124">
    <property type="entry name" value="HTH_ARAC_FAMILY_2"/>
    <property type="match status" value="1"/>
</dbReference>
<organism evidence="5 6">
    <name type="scientific">Evansella alkalicola</name>
    <dbReference type="NCBI Taxonomy" id="745819"/>
    <lineage>
        <taxon>Bacteria</taxon>
        <taxon>Bacillati</taxon>
        <taxon>Bacillota</taxon>
        <taxon>Bacilli</taxon>
        <taxon>Bacillales</taxon>
        <taxon>Bacillaceae</taxon>
        <taxon>Evansella</taxon>
    </lineage>
</organism>
<protein>
    <submittedName>
        <fullName evidence="5">AraC family ligand binding domain-containing protein</fullName>
    </submittedName>
</protein>
<dbReference type="PROSITE" id="PS00041">
    <property type="entry name" value="HTH_ARAC_FAMILY_1"/>
    <property type="match status" value="1"/>
</dbReference>
<dbReference type="InterPro" id="IPR003313">
    <property type="entry name" value="AraC-bd"/>
</dbReference>
<reference evidence="5 6" key="1">
    <citation type="submission" date="2021-06" db="EMBL/GenBank/DDBJ databases">
        <title>Bacillus sp. RD4P76, an endophyte from a halophyte.</title>
        <authorList>
            <person name="Sun J.-Q."/>
        </authorList>
    </citation>
    <scope>NUCLEOTIDE SEQUENCE [LARGE SCALE GENOMIC DNA]</scope>
    <source>
        <strain evidence="5 6">JCM 17098</strain>
    </source>
</reference>
<keyword evidence="2" id="KW-0238">DNA-binding</keyword>
<dbReference type="PANTHER" id="PTHR43280">
    <property type="entry name" value="ARAC-FAMILY TRANSCRIPTIONAL REGULATOR"/>
    <property type="match status" value="1"/>
</dbReference>
<dbReference type="RefSeq" id="WP_088073388.1">
    <property type="nucleotide sequence ID" value="NZ_JAHQCR010000077.1"/>
</dbReference>
<keyword evidence="6" id="KW-1185">Reference proteome</keyword>
<dbReference type="Gene3D" id="2.60.120.280">
    <property type="entry name" value="Regulatory protein AraC"/>
    <property type="match status" value="1"/>
</dbReference>
<evidence type="ECO:0000256" key="3">
    <source>
        <dbReference type="ARBA" id="ARBA00023163"/>
    </source>
</evidence>
<evidence type="ECO:0000313" key="6">
    <source>
        <dbReference type="Proteomes" id="UP000790580"/>
    </source>
</evidence>
<dbReference type="InterPro" id="IPR009057">
    <property type="entry name" value="Homeodomain-like_sf"/>
</dbReference>
<evidence type="ECO:0000313" key="5">
    <source>
        <dbReference type="EMBL" id="MBU9723475.1"/>
    </source>
</evidence>
<dbReference type="InterPro" id="IPR037923">
    <property type="entry name" value="HTH-like"/>
</dbReference>
<feature type="domain" description="HTH araC/xylS-type" evidence="4">
    <location>
        <begin position="173"/>
        <end position="272"/>
    </location>
</feature>
<dbReference type="CDD" id="cd06986">
    <property type="entry name" value="cupin_MmsR-like_N"/>
    <property type="match status" value="1"/>
</dbReference>
<dbReference type="Pfam" id="PF12833">
    <property type="entry name" value="HTH_18"/>
    <property type="match status" value="1"/>
</dbReference>
<name>A0ABS6JYL1_9BACI</name>
<accession>A0ABS6JYL1</accession>
<evidence type="ECO:0000259" key="4">
    <source>
        <dbReference type="PROSITE" id="PS01124"/>
    </source>
</evidence>
<proteinExistence type="predicted"/>
<keyword evidence="3" id="KW-0804">Transcription</keyword>
<gene>
    <name evidence="5" type="ORF">KS407_18825</name>
</gene>
<sequence>MESRNNDIGINFMNHSQSSNHLTFINKGYKPSNSHKWGPGVRDIYALHYITRGKGVLETRYGTYQLKTGDSFIIFPHMEIYYYPDSQDPWEYVWVEFNGDEVMQLLSWTMLSPKKPVVPVCEINLRPFYEIEDNVNDRPYKTIRSDAKLRLLLSYYMEYYPNDMVTDQTDYVGMAKNYIHNNYWKNAMKVSDIVDIVKVDRSYLFRLFKEDTGMSISAYLTKYRIQRACELLKTSDLSIKTVAYSVGYRDQLYFSKIFKKATSYAPSEYMMLPQDNPEDHRNKTHIPESL</sequence>
<comment type="caution">
    <text evidence="5">The sequence shown here is derived from an EMBL/GenBank/DDBJ whole genome shotgun (WGS) entry which is preliminary data.</text>
</comment>
<dbReference type="SUPFAM" id="SSF46689">
    <property type="entry name" value="Homeodomain-like"/>
    <property type="match status" value="2"/>
</dbReference>
<dbReference type="Gene3D" id="1.10.10.60">
    <property type="entry name" value="Homeodomain-like"/>
    <property type="match status" value="2"/>
</dbReference>
<dbReference type="Pfam" id="PF02311">
    <property type="entry name" value="AraC_binding"/>
    <property type="match status" value="1"/>
</dbReference>